<dbReference type="PRINTS" id="PR00778">
    <property type="entry name" value="HTHARSR"/>
</dbReference>
<proteinExistence type="predicted"/>
<gene>
    <name evidence="2" type="ORF">EDD31_1268</name>
</gene>
<keyword evidence="3" id="KW-1185">Reference proteome</keyword>
<dbReference type="InterPro" id="IPR036390">
    <property type="entry name" value="WH_DNA-bd_sf"/>
</dbReference>
<dbReference type="RefSeq" id="WP_123305211.1">
    <property type="nucleotide sequence ID" value="NZ_RKHK01000001.1"/>
</dbReference>
<dbReference type="Pfam" id="PF12840">
    <property type="entry name" value="HTH_20"/>
    <property type="match status" value="1"/>
</dbReference>
<comment type="caution">
    <text evidence="2">The sequence shown here is derived from an EMBL/GenBank/DDBJ whole genome shotgun (WGS) entry which is preliminary data.</text>
</comment>
<sequence length="111" mass="12474">MLDHDRMDLLLHALGDRTRRNIVERLTAGPASASQLARPHQMTLSAVMQHLAVLERAGLVRSQKIGRVRSYQLDAAPLRAAESWMSTQRTAWEAGLDRLSEVLMQDDTERG</sequence>
<reference evidence="2 3" key="1">
    <citation type="submission" date="2018-11" db="EMBL/GenBank/DDBJ databases">
        <title>Sequencing the genomes of 1000 actinobacteria strains.</title>
        <authorList>
            <person name="Klenk H.-P."/>
        </authorList>
    </citation>
    <scope>NUCLEOTIDE SEQUENCE [LARGE SCALE GENOMIC DNA]</scope>
    <source>
        <strain evidence="2 3">DSM 11294</strain>
    </source>
</reference>
<protein>
    <submittedName>
        <fullName evidence="2">ArsR family transcriptional regulator</fullName>
    </submittedName>
</protein>
<dbReference type="PANTHER" id="PTHR38600">
    <property type="entry name" value="TRANSCRIPTIONAL REGULATORY PROTEIN"/>
    <property type="match status" value="1"/>
</dbReference>
<dbReference type="SUPFAM" id="SSF46785">
    <property type="entry name" value="Winged helix' DNA-binding domain"/>
    <property type="match status" value="1"/>
</dbReference>
<dbReference type="CDD" id="cd00090">
    <property type="entry name" value="HTH_ARSR"/>
    <property type="match status" value="1"/>
</dbReference>
<name>A0A3N2BCB3_9MICO</name>
<dbReference type="GO" id="GO:0003700">
    <property type="term" value="F:DNA-binding transcription factor activity"/>
    <property type="evidence" value="ECO:0007669"/>
    <property type="project" value="InterPro"/>
</dbReference>
<dbReference type="AlphaFoldDB" id="A0A3N2BCB3"/>
<evidence type="ECO:0000259" key="1">
    <source>
        <dbReference type="PROSITE" id="PS50987"/>
    </source>
</evidence>
<dbReference type="PROSITE" id="PS50987">
    <property type="entry name" value="HTH_ARSR_2"/>
    <property type="match status" value="1"/>
</dbReference>
<organism evidence="2 3">
    <name type="scientific">Bogoriella caseilytica</name>
    <dbReference type="NCBI Taxonomy" id="56055"/>
    <lineage>
        <taxon>Bacteria</taxon>
        <taxon>Bacillati</taxon>
        <taxon>Actinomycetota</taxon>
        <taxon>Actinomycetes</taxon>
        <taxon>Micrococcales</taxon>
        <taxon>Bogoriellaceae</taxon>
        <taxon>Bogoriella</taxon>
    </lineage>
</organism>
<dbReference type="EMBL" id="RKHK01000001">
    <property type="protein sequence ID" value="ROR72907.1"/>
    <property type="molecule type" value="Genomic_DNA"/>
</dbReference>
<dbReference type="Gene3D" id="1.10.10.10">
    <property type="entry name" value="Winged helix-like DNA-binding domain superfamily/Winged helix DNA-binding domain"/>
    <property type="match status" value="1"/>
</dbReference>
<dbReference type="InterPro" id="IPR011991">
    <property type="entry name" value="ArsR-like_HTH"/>
</dbReference>
<dbReference type="InterPro" id="IPR001845">
    <property type="entry name" value="HTH_ArsR_DNA-bd_dom"/>
</dbReference>
<dbReference type="PANTHER" id="PTHR38600:SF2">
    <property type="entry name" value="SLL0088 PROTEIN"/>
    <property type="match status" value="1"/>
</dbReference>
<dbReference type="NCBIfam" id="NF033788">
    <property type="entry name" value="HTH_metalloreg"/>
    <property type="match status" value="1"/>
</dbReference>
<feature type="domain" description="HTH arsR-type" evidence="1">
    <location>
        <begin position="1"/>
        <end position="93"/>
    </location>
</feature>
<dbReference type="SMART" id="SM00418">
    <property type="entry name" value="HTH_ARSR"/>
    <property type="match status" value="1"/>
</dbReference>
<dbReference type="OrthoDB" id="9806976at2"/>
<accession>A0A3N2BCB3</accession>
<dbReference type="Proteomes" id="UP000280668">
    <property type="component" value="Unassembled WGS sequence"/>
</dbReference>
<evidence type="ECO:0000313" key="3">
    <source>
        <dbReference type="Proteomes" id="UP000280668"/>
    </source>
</evidence>
<evidence type="ECO:0000313" key="2">
    <source>
        <dbReference type="EMBL" id="ROR72907.1"/>
    </source>
</evidence>
<dbReference type="InterPro" id="IPR036388">
    <property type="entry name" value="WH-like_DNA-bd_sf"/>
</dbReference>